<dbReference type="AlphaFoldDB" id="A0A9W5YCQ2"/>
<reference evidence="2" key="1">
    <citation type="submission" date="2022-06" db="EMBL/GenBank/DDBJ databases">
        <title>Vallitalea longa sp. nov., an anaerobic bacterium isolated from marine sediment.</title>
        <authorList>
            <person name="Hirano S."/>
            <person name="Terahara T."/>
            <person name="Mori K."/>
            <person name="Hamada M."/>
            <person name="Matsumoto R."/>
            <person name="Kobayashi T."/>
        </authorList>
    </citation>
    <scope>NUCLEOTIDE SEQUENCE</scope>
    <source>
        <strain evidence="2">SH18-1</strain>
    </source>
</reference>
<name>A0A9W5YCQ2_9FIRM</name>
<dbReference type="EMBL" id="BRLB01000020">
    <property type="protein sequence ID" value="GKX31645.1"/>
    <property type="molecule type" value="Genomic_DNA"/>
</dbReference>
<evidence type="ECO:0000313" key="2">
    <source>
        <dbReference type="EMBL" id="GKX31645.1"/>
    </source>
</evidence>
<dbReference type="RefSeq" id="WP_281818883.1">
    <property type="nucleotide sequence ID" value="NZ_BRLB01000020.1"/>
</dbReference>
<gene>
    <name evidence="2" type="ORF">SH1V18_41250</name>
</gene>
<accession>A0A9W5YCQ2</accession>
<comment type="caution">
    <text evidence="2">The sequence shown here is derived from an EMBL/GenBank/DDBJ whole genome shotgun (WGS) entry which is preliminary data.</text>
</comment>
<organism evidence="2 3">
    <name type="scientific">Vallitalea longa</name>
    <dbReference type="NCBI Taxonomy" id="2936439"/>
    <lineage>
        <taxon>Bacteria</taxon>
        <taxon>Bacillati</taxon>
        <taxon>Bacillota</taxon>
        <taxon>Clostridia</taxon>
        <taxon>Lachnospirales</taxon>
        <taxon>Vallitaleaceae</taxon>
        <taxon>Vallitalea</taxon>
    </lineage>
</organism>
<evidence type="ECO:0000256" key="1">
    <source>
        <dbReference type="SAM" id="MobiDB-lite"/>
    </source>
</evidence>
<protein>
    <submittedName>
        <fullName evidence="2">Uncharacterized protein</fullName>
    </submittedName>
</protein>
<dbReference type="PROSITE" id="PS51257">
    <property type="entry name" value="PROKAR_LIPOPROTEIN"/>
    <property type="match status" value="1"/>
</dbReference>
<evidence type="ECO:0000313" key="3">
    <source>
        <dbReference type="Proteomes" id="UP001144256"/>
    </source>
</evidence>
<keyword evidence="3" id="KW-1185">Reference proteome</keyword>
<sequence length="308" mass="35463">MKHRKVLSIIIVTFLLTGCTNPNNKEEQDVSSSVNSNENERSQEEIIKDLEAYITNLEKDNRELINQINNMTVDEDNKEDIKNEERTFREDEYQPIVGVKSYEGDCTLMMFPYSDSDVIGEKPSEVNIISTGINTLNEKWALVEDLGSVAWNRYGYIKIEGLSDEVEGKFDYDSFDVDMTIDDIKIGDMKEKVISQYGNDYAVIKDGNGYLISYDGLDITIDSRLSRVMGIRTTKEGYSTKDGFSVGDNAIEVCRYYESIYKYDYRECLCFDLGNMYMMQIQIDTEELNEKSMITRIDIGPDWMGIFN</sequence>
<dbReference type="Proteomes" id="UP001144256">
    <property type="component" value="Unassembled WGS sequence"/>
</dbReference>
<proteinExistence type="predicted"/>
<feature type="region of interest" description="Disordered" evidence="1">
    <location>
        <begin position="22"/>
        <end position="43"/>
    </location>
</feature>